<dbReference type="InterPro" id="IPR036249">
    <property type="entry name" value="Thioredoxin-like_sf"/>
</dbReference>
<dbReference type="InterPro" id="IPR013766">
    <property type="entry name" value="Thioredoxin_domain"/>
</dbReference>
<keyword evidence="6" id="KW-0812">Transmembrane</keyword>
<keyword evidence="3" id="KW-1015">Disulfide bond</keyword>
<evidence type="ECO:0000256" key="1">
    <source>
        <dbReference type="ARBA" id="ARBA00004196"/>
    </source>
</evidence>
<dbReference type="Gene3D" id="3.40.30.10">
    <property type="entry name" value="Glutaredoxin"/>
    <property type="match status" value="1"/>
</dbReference>
<organism evidence="8 9">
    <name type="scientific">Enhygromyxa salina</name>
    <dbReference type="NCBI Taxonomy" id="215803"/>
    <lineage>
        <taxon>Bacteria</taxon>
        <taxon>Pseudomonadati</taxon>
        <taxon>Myxococcota</taxon>
        <taxon>Polyangia</taxon>
        <taxon>Nannocystales</taxon>
        <taxon>Nannocystaceae</taxon>
        <taxon>Enhygromyxa</taxon>
    </lineage>
</organism>
<evidence type="ECO:0000313" key="9">
    <source>
        <dbReference type="Proteomes" id="UP000237968"/>
    </source>
</evidence>
<feature type="region of interest" description="Disordered" evidence="5">
    <location>
        <begin position="1"/>
        <end position="99"/>
    </location>
</feature>
<feature type="transmembrane region" description="Helical" evidence="6">
    <location>
        <begin position="108"/>
        <end position="128"/>
    </location>
</feature>
<dbReference type="Pfam" id="PF00578">
    <property type="entry name" value="AhpC-TSA"/>
    <property type="match status" value="1"/>
</dbReference>
<dbReference type="RefSeq" id="WP_106392392.1">
    <property type="nucleotide sequence ID" value="NZ_PVNK01000146.1"/>
</dbReference>
<dbReference type="OrthoDB" id="9813820at2"/>
<dbReference type="PANTHER" id="PTHR42852:SF6">
    <property type="entry name" value="THIOL:DISULFIDE INTERCHANGE PROTEIN DSBE"/>
    <property type="match status" value="1"/>
</dbReference>
<feature type="compositionally biased region" description="Basic and acidic residues" evidence="5">
    <location>
        <begin position="1"/>
        <end position="14"/>
    </location>
</feature>
<dbReference type="AlphaFoldDB" id="A0A2S9XZL9"/>
<dbReference type="SUPFAM" id="SSF52833">
    <property type="entry name" value="Thioredoxin-like"/>
    <property type="match status" value="1"/>
</dbReference>
<comment type="subcellular location">
    <subcellularLocation>
        <location evidence="1">Cell envelope</location>
    </subcellularLocation>
</comment>
<dbReference type="PROSITE" id="PS51352">
    <property type="entry name" value="THIOREDOXIN_2"/>
    <property type="match status" value="1"/>
</dbReference>
<evidence type="ECO:0000313" key="8">
    <source>
        <dbReference type="EMBL" id="PRP98289.1"/>
    </source>
</evidence>
<dbReference type="InterPro" id="IPR050553">
    <property type="entry name" value="Thioredoxin_ResA/DsbE_sf"/>
</dbReference>
<dbReference type="InterPro" id="IPR017937">
    <property type="entry name" value="Thioredoxin_CS"/>
</dbReference>
<feature type="compositionally biased region" description="Low complexity" evidence="5">
    <location>
        <begin position="47"/>
        <end position="81"/>
    </location>
</feature>
<keyword evidence="2" id="KW-0201">Cytochrome c-type biogenesis</keyword>
<accession>A0A2S9XZL9</accession>
<dbReference type="Proteomes" id="UP000237968">
    <property type="component" value="Unassembled WGS sequence"/>
</dbReference>
<comment type="caution">
    <text evidence="8">The sequence shown here is derived from an EMBL/GenBank/DDBJ whole genome shotgun (WGS) entry which is preliminary data.</text>
</comment>
<keyword evidence="4" id="KW-0676">Redox-active center</keyword>
<feature type="compositionally biased region" description="Low complexity" evidence="5">
    <location>
        <begin position="15"/>
        <end position="35"/>
    </location>
</feature>
<dbReference type="GO" id="GO:0030313">
    <property type="term" value="C:cell envelope"/>
    <property type="evidence" value="ECO:0007669"/>
    <property type="project" value="UniProtKB-SubCell"/>
</dbReference>
<sequence length="296" mass="30635">MTAEPDHQAEEAEAAKAGPPEGGEALAEEAAAGEAVADEAVAEEAAADGAAAGEAVVDEATAGEATAGEAAAGEAAAGEPTAKPRVSIPPPKPAAAGEKGARRGLDSVAILAMLVFVLVGGLLVFGFAQALVPAAEAQLGAACRPLSPSPASGPVPELELEDLDGNPVSLDDFRGKFLVVNFWATWCEPCTREWPDLDVLASRLGERDDLAVIAISVDQEPELIGPYLERMGLLETEVKILRAKPPDAHQLFGSEKIPDTYFVSPEGELEAVFVNVREWGKAKGVRCVEASAEQSH</sequence>
<keyword evidence="9" id="KW-1185">Reference proteome</keyword>
<dbReference type="GO" id="GO:0016491">
    <property type="term" value="F:oxidoreductase activity"/>
    <property type="evidence" value="ECO:0007669"/>
    <property type="project" value="InterPro"/>
</dbReference>
<protein>
    <submittedName>
        <fullName evidence="8">Thiol:disulfide interchange protein TlpA</fullName>
    </submittedName>
</protein>
<keyword evidence="6" id="KW-1133">Transmembrane helix</keyword>
<keyword evidence="6" id="KW-0472">Membrane</keyword>
<dbReference type="InterPro" id="IPR000866">
    <property type="entry name" value="AhpC/TSA"/>
</dbReference>
<evidence type="ECO:0000256" key="6">
    <source>
        <dbReference type="SAM" id="Phobius"/>
    </source>
</evidence>
<dbReference type="PANTHER" id="PTHR42852">
    <property type="entry name" value="THIOL:DISULFIDE INTERCHANGE PROTEIN DSBE"/>
    <property type="match status" value="1"/>
</dbReference>
<dbReference type="EMBL" id="PVNK01000146">
    <property type="protein sequence ID" value="PRP98289.1"/>
    <property type="molecule type" value="Genomic_DNA"/>
</dbReference>
<evidence type="ECO:0000259" key="7">
    <source>
        <dbReference type="PROSITE" id="PS51352"/>
    </source>
</evidence>
<dbReference type="GO" id="GO:0016209">
    <property type="term" value="F:antioxidant activity"/>
    <property type="evidence" value="ECO:0007669"/>
    <property type="project" value="InterPro"/>
</dbReference>
<dbReference type="GO" id="GO:0017004">
    <property type="term" value="P:cytochrome complex assembly"/>
    <property type="evidence" value="ECO:0007669"/>
    <property type="project" value="UniProtKB-KW"/>
</dbReference>
<evidence type="ECO:0000256" key="3">
    <source>
        <dbReference type="ARBA" id="ARBA00023157"/>
    </source>
</evidence>
<feature type="compositionally biased region" description="Acidic residues" evidence="5">
    <location>
        <begin position="36"/>
        <end position="46"/>
    </location>
</feature>
<feature type="domain" description="Thioredoxin" evidence="7">
    <location>
        <begin position="149"/>
        <end position="296"/>
    </location>
</feature>
<evidence type="ECO:0000256" key="5">
    <source>
        <dbReference type="SAM" id="MobiDB-lite"/>
    </source>
</evidence>
<name>A0A2S9XZL9_9BACT</name>
<dbReference type="CDD" id="cd02966">
    <property type="entry name" value="TlpA_like_family"/>
    <property type="match status" value="1"/>
</dbReference>
<dbReference type="PROSITE" id="PS00194">
    <property type="entry name" value="THIOREDOXIN_1"/>
    <property type="match status" value="1"/>
</dbReference>
<proteinExistence type="predicted"/>
<evidence type="ECO:0000256" key="4">
    <source>
        <dbReference type="ARBA" id="ARBA00023284"/>
    </source>
</evidence>
<evidence type="ECO:0000256" key="2">
    <source>
        <dbReference type="ARBA" id="ARBA00022748"/>
    </source>
</evidence>
<gene>
    <name evidence="8" type="primary">tlpA</name>
    <name evidence="8" type="ORF">ENSA5_30220</name>
</gene>
<reference evidence="8 9" key="1">
    <citation type="submission" date="2018-03" db="EMBL/GenBank/DDBJ databases">
        <title>Draft Genome Sequences of the Obligatory Marine Myxobacteria Enhygromyxa salina SWB005.</title>
        <authorList>
            <person name="Poehlein A."/>
            <person name="Moghaddam J.A."/>
            <person name="Harms H."/>
            <person name="Alanjari M."/>
            <person name="Koenig G.M."/>
            <person name="Daniel R."/>
            <person name="Schaeberle T.F."/>
        </authorList>
    </citation>
    <scope>NUCLEOTIDE SEQUENCE [LARGE SCALE GENOMIC DNA]</scope>
    <source>
        <strain evidence="8 9">SWB005</strain>
    </source>
</reference>